<keyword evidence="8" id="KW-0539">Nucleus</keyword>
<sequence>MEIMTSPYKFAKDSPSRQLLWELGQLAISTQEGFYAHLDRESHERERLHQQALAAATAKHESVRRTAEQYWERLEEQIKADQIRRDEEEQRELETLRREKVEHEIAERKRVVERARTIELEEKRIAEVKRLEEEAADRRKAERERQDAEAAKRQQEELEKAARQKDEAKAAEVRARDAATAAQKARPAPVVKAPPPIPAPAPRVQQSNPTTQSIRDTQLEAEHSRYLEIHSALKELRRFMTAQTKQNAQLKGAMGDMRREIRKSVGQLRDGKGANRVQLQTTIETLKKAATVAEPQVDITMFLASPPQIDDRNGPALLVYLLNIFAKAMIAQFINEAGVKPLIADNLGTVASHIFALDNFRWKGISLVDVLIAKFHVVCPVLFGIYGNERTLEGKQRLGWWREESGGAFVPEQRHFERMTGLGAGFAGISLKNYEKARAENPYPDKHYWTSLARIVNVPPEEITQTHFVVLKGIIENFESKILHFFGDAAIAALRLSLIELPKRSPPSVAAKSLAGLVDVLKRDKKLIL</sequence>
<dbReference type="Proteomes" id="UP000664534">
    <property type="component" value="Unassembled WGS sequence"/>
</dbReference>
<reference evidence="12" key="1">
    <citation type="submission" date="2021-03" db="EMBL/GenBank/DDBJ databases">
        <authorList>
            <person name="Tagirdzhanova G."/>
        </authorList>
    </citation>
    <scope>NUCLEOTIDE SEQUENCE</scope>
</reference>
<dbReference type="PANTHER" id="PTHR12960:SF0">
    <property type="entry name" value="MRNA EXPORT FACTOR GLE1"/>
    <property type="match status" value="1"/>
</dbReference>
<evidence type="ECO:0000256" key="5">
    <source>
        <dbReference type="ARBA" id="ARBA00022927"/>
    </source>
</evidence>
<dbReference type="PANTHER" id="PTHR12960">
    <property type="entry name" value="GLE-1-RELATED"/>
    <property type="match status" value="1"/>
</dbReference>
<feature type="compositionally biased region" description="Basic and acidic residues" evidence="11">
    <location>
        <begin position="133"/>
        <end position="177"/>
    </location>
</feature>
<evidence type="ECO:0000256" key="7">
    <source>
        <dbReference type="ARBA" id="ARBA00023132"/>
    </source>
</evidence>
<dbReference type="GO" id="GO:0015031">
    <property type="term" value="P:protein transport"/>
    <property type="evidence" value="ECO:0007669"/>
    <property type="project" value="UniProtKB-KW"/>
</dbReference>
<keyword evidence="5" id="KW-0653">Protein transport</keyword>
<keyword evidence="4" id="KW-0509">mRNA transport</keyword>
<dbReference type="GO" id="GO:0016973">
    <property type="term" value="P:poly(A)+ mRNA export from nucleus"/>
    <property type="evidence" value="ECO:0007669"/>
    <property type="project" value="InterPro"/>
</dbReference>
<evidence type="ECO:0000256" key="3">
    <source>
        <dbReference type="ARBA" id="ARBA00022448"/>
    </source>
</evidence>
<evidence type="ECO:0000256" key="10">
    <source>
        <dbReference type="ARBA" id="ARBA00029983"/>
    </source>
</evidence>
<evidence type="ECO:0000313" key="13">
    <source>
        <dbReference type="Proteomes" id="UP000664534"/>
    </source>
</evidence>
<name>A0A8H3G309_9LECA</name>
<evidence type="ECO:0000256" key="8">
    <source>
        <dbReference type="ARBA" id="ARBA00023242"/>
    </source>
</evidence>
<keyword evidence="7" id="KW-0906">Nuclear pore complex</keyword>
<feature type="region of interest" description="Disordered" evidence="11">
    <location>
        <begin position="133"/>
        <end position="210"/>
    </location>
</feature>
<dbReference type="GO" id="GO:0005737">
    <property type="term" value="C:cytoplasm"/>
    <property type="evidence" value="ECO:0007669"/>
    <property type="project" value="TreeGrafter"/>
</dbReference>
<evidence type="ECO:0000256" key="1">
    <source>
        <dbReference type="ARBA" id="ARBA00004567"/>
    </source>
</evidence>
<comment type="caution">
    <text evidence="12">The sequence shown here is derived from an EMBL/GenBank/DDBJ whole genome shotgun (WGS) entry which is preliminary data.</text>
</comment>
<evidence type="ECO:0000313" key="12">
    <source>
        <dbReference type="EMBL" id="CAF9935673.1"/>
    </source>
</evidence>
<dbReference type="EMBL" id="CAJPDT010000085">
    <property type="protein sequence ID" value="CAF9935673.1"/>
    <property type="molecule type" value="Genomic_DNA"/>
</dbReference>
<protein>
    <recommendedName>
        <fullName evidence="9">mRNA export factor GLE1</fullName>
    </recommendedName>
    <alternativeName>
        <fullName evidence="10">Nucleoporin GLE1</fullName>
    </alternativeName>
</protein>
<evidence type="ECO:0000256" key="6">
    <source>
        <dbReference type="ARBA" id="ARBA00023010"/>
    </source>
</evidence>
<proteinExistence type="inferred from homology"/>
<dbReference type="Gene3D" id="1.25.40.510">
    <property type="entry name" value="GLE1-like"/>
    <property type="match status" value="1"/>
</dbReference>
<organism evidence="12 13">
    <name type="scientific">Imshaugia aleurites</name>
    <dbReference type="NCBI Taxonomy" id="172621"/>
    <lineage>
        <taxon>Eukaryota</taxon>
        <taxon>Fungi</taxon>
        <taxon>Dikarya</taxon>
        <taxon>Ascomycota</taxon>
        <taxon>Pezizomycotina</taxon>
        <taxon>Lecanoromycetes</taxon>
        <taxon>OSLEUM clade</taxon>
        <taxon>Lecanoromycetidae</taxon>
        <taxon>Lecanorales</taxon>
        <taxon>Lecanorineae</taxon>
        <taxon>Parmeliaceae</taxon>
        <taxon>Imshaugia</taxon>
    </lineage>
</organism>
<evidence type="ECO:0000256" key="11">
    <source>
        <dbReference type="SAM" id="MobiDB-lite"/>
    </source>
</evidence>
<dbReference type="OrthoDB" id="420884at2759"/>
<feature type="compositionally biased region" description="Low complexity" evidence="11">
    <location>
        <begin position="178"/>
        <end position="191"/>
    </location>
</feature>
<dbReference type="GO" id="GO:0000822">
    <property type="term" value="F:inositol hexakisphosphate binding"/>
    <property type="evidence" value="ECO:0007669"/>
    <property type="project" value="TreeGrafter"/>
</dbReference>
<dbReference type="GO" id="GO:0031369">
    <property type="term" value="F:translation initiation factor binding"/>
    <property type="evidence" value="ECO:0007669"/>
    <property type="project" value="TreeGrafter"/>
</dbReference>
<keyword evidence="13" id="KW-1185">Reference proteome</keyword>
<dbReference type="Pfam" id="PF07817">
    <property type="entry name" value="GLE1"/>
    <property type="match status" value="1"/>
</dbReference>
<dbReference type="GO" id="GO:0005543">
    <property type="term" value="F:phospholipid binding"/>
    <property type="evidence" value="ECO:0007669"/>
    <property type="project" value="TreeGrafter"/>
</dbReference>
<accession>A0A8H3G309</accession>
<dbReference type="InterPro" id="IPR012476">
    <property type="entry name" value="GLE1"/>
</dbReference>
<evidence type="ECO:0000256" key="9">
    <source>
        <dbReference type="ARBA" id="ARBA00026227"/>
    </source>
</evidence>
<keyword evidence="6" id="KW-0811">Translocation</keyword>
<evidence type="ECO:0000256" key="2">
    <source>
        <dbReference type="ARBA" id="ARBA00011056"/>
    </source>
</evidence>
<dbReference type="InterPro" id="IPR038506">
    <property type="entry name" value="GLE1-like_sf"/>
</dbReference>
<dbReference type="AlphaFoldDB" id="A0A8H3G309"/>
<dbReference type="GO" id="GO:0044614">
    <property type="term" value="C:nuclear pore cytoplasmic filaments"/>
    <property type="evidence" value="ECO:0007669"/>
    <property type="project" value="TreeGrafter"/>
</dbReference>
<evidence type="ECO:0000256" key="4">
    <source>
        <dbReference type="ARBA" id="ARBA00022816"/>
    </source>
</evidence>
<feature type="compositionally biased region" description="Pro residues" evidence="11">
    <location>
        <begin position="192"/>
        <end position="201"/>
    </location>
</feature>
<comment type="subcellular location">
    <subcellularLocation>
        <location evidence="1">Nucleus</location>
        <location evidence="1">Nuclear pore complex</location>
    </subcellularLocation>
</comment>
<keyword evidence="3" id="KW-0813">Transport</keyword>
<comment type="similarity">
    <text evidence="2">Belongs to the GLE1 family.</text>
</comment>
<gene>
    <name evidence="12" type="ORF">IMSHALPRED_010315</name>
</gene>